<reference evidence="1" key="1">
    <citation type="submission" date="2020-06" db="EMBL/GenBank/DDBJ databases">
        <title>Legume-microbial interactions unlock mineral nutrients during tropical forest succession.</title>
        <authorList>
            <person name="Epihov D.Z."/>
        </authorList>
    </citation>
    <scope>NUCLEOTIDE SEQUENCE [LARGE SCALE GENOMIC DNA]</scope>
    <source>
        <strain evidence="1">Pan2503</strain>
    </source>
</reference>
<protein>
    <submittedName>
        <fullName evidence="1">Glycosyltransferase family 1 protein</fullName>
    </submittedName>
</protein>
<gene>
    <name evidence="1" type="ORF">HRJ53_20440</name>
</gene>
<keyword evidence="2" id="KW-1185">Reference proteome</keyword>
<dbReference type="Proteomes" id="UP000567293">
    <property type="component" value="Unassembled WGS sequence"/>
</dbReference>
<sequence>MKVLVLHCRYTEPGGEDLAVASEEQLLATRGHTVLSYRRSNAEIDPLPMVQKAVLPL</sequence>
<evidence type="ECO:0000313" key="2">
    <source>
        <dbReference type="Proteomes" id="UP000567293"/>
    </source>
</evidence>
<dbReference type="EMBL" id="JACDQQ010001969">
    <property type="protein sequence ID" value="MBA0087360.1"/>
    <property type="molecule type" value="Genomic_DNA"/>
</dbReference>
<comment type="caution">
    <text evidence="1">The sequence shown here is derived from an EMBL/GenBank/DDBJ whole genome shotgun (WGS) entry which is preliminary data.</text>
</comment>
<organism evidence="1 2">
    <name type="scientific">Candidatus Acidiferrum panamense</name>
    <dbReference type="NCBI Taxonomy" id="2741543"/>
    <lineage>
        <taxon>Bacteria</taxon>
        <taxon>Pseudomonadati</taxon>
        <taxon>Acidobacteriota</taxon>
        <taxon>Terriglobia</taxon>
        <taxon>Candidatus Acidiferrales</taxon>
        <taxon>Candidatus Acidiferrum</taxon>
    </lineage>
</organism>
<dbReference type="GO" id="GO:0016740">
    <property type="term" value="F:transferase activity"/>
    <property type="evidence" value="ECO:0007669"/>
    <property type="project" value="UniProtKB-KW"/>
</dbReference>
<name>A0A7V8SYI0_9BACT</name>
<evidence type="ECO:0000313" key="1">
    <source>
        <dbReference type="EMBL" id="MBA0087360.1"/>
    </source>
</evidence>
<accession>A0A7V8SYI0</accession>
<feature type="non-terminal residue" evidence="1">
    <location>
        <position position="57"/>
    </location>
</feature>
<proteinExistence type="predicted"/>
<dbReference type="AlphaFoldDB" id="A0A7V8SYI0"/>